<dbReference type="Proteomes" id="UP001156919">
    <property type="component" value="Segment"/>
</dbReference>
<sequence>MLSLDQIEKRIKESTLENLDFPEYRGLSFEEFWNKLPHKLELFDYEEELTELYNNNKRLWIKKATGLGISEFTLRWIAWMCLKDNKMKQKQVDINVIIITGPRLELAITLMNRLKDMLPGVKKTKETRCILNGNVIECFPSHHLSAARGLNPQIVLLDEADFFPPGQQEEARHISERYIPKTNPHILMISTPNLPGGLFDNMEREEESLYLRKEMLYPIGLGKVYKEEDIETAKLSPSFEREYNGKYGYGIGNIFQGIDEIIEDYDLTLKSGRKVLCVDPAYGSSKFGIIGMEKLDGIMYIKDATQYDRPSPSVMLDVVIEMAKRYDNNVLVDSAHPGLIRDLQEHGVSAHGVKFGSMIDGKEKESPTSLLSIMTIEAAQAVKEKRVRINKIFRELVSQLRAIQFNEKGHPDKKELTFDLGDAFLMGCNYFKTTHISVIKI</sequence>
<protein>
    <submittedName>
        <fullName evidence="1">Terminase large subunit</fullName>
    </submittedName>
</protein>
<evidence type="ECO:0000313" key="1">
    <source>
        <dbReference type="EMBL" id="UVF62291.1"/>
    </source>
</evidence>
<proteinExistence type="predicted"/>
<accession>A0A976YF06</accession>
<dbReference type="SUPFAM" id="SSF52540">
    <property type="entry name" value="P-loop containing nucleoside triphosphate hydrolases"/>
    <property type="match status" value="1"/>
</dbReference>
<reference evidence="1 2" key="1">
    <citation type="submission" date="2022-05" db="EMBL/GenBank/DDBJ databases">
        <title>Diverse viruses of marine archaea discovered using metagenomics.</title>
        <authorList>
            <person name="Zhou Y."/>
        </authorList>
    </citation>
    <scope>NUCLEOTIDE SEQUENCE [LARGE SCALE GENOMIC DNA]</scope>
    <source>
        <strain evidence="1">YSH_462411</strain>
    </source>
</reference>
<keyword evidence="2" id="KW-1185">Reference proteome</keyword>
<name>A0A976YF06_9CAUD</name>
<evidence type="ECO:0000313" key="2">
    <source>
        <dbReference type="Proteomes" id="UP001156919"/>
    </source>
</evidence>
<dbReference type="Gene3D" id="3.40.50.300">
    <property type="entry name" value="P-loop containing nucleotide triphosphate hydrolases"/>
    <property type="match status" value="1"/>
</dbReference>
<dbReference type="InterPro" id="IPR027417">
    <property type="entry name" value="P-loop_NTPase"/>
</dbReference>
<dbReference type="EMBL" id="ON649699">
    <property type="protein sequence ID" value="UVF62291.1"/>
    <property type="molecule type" value="Genomic_DNA"/>
</dbReference>
<organism evidence="1 2">
    <name type="scientific">Nitrososphaeria virus YSH_462411</name>
    <dbReference type="NCBI Taxonomy" id="3071321"/>
    <lineage>
        <taxon>Viruses</taxon>
        <taxon>Duplodnaviria</taxon>
        <taxon>Heunggongvirae</taxon>
        <taxon>Uroviricota</taxon>
        <taxon>Caudoviricetes</taxon>
        <taxon>Juravirales</taxon>
        <taxon>Yangangviridae</taxon>
        <taxon>Nohelivirus</taxon>
        <taxon>Nohelivirus yangshanense</taxon>
    </lineage>
</organism>